<dbReference type="AlphaFoldDB" id="A0AAE1ZAV3"/>
<comment type="caution">
    <text evidence="3">The sequence shown here is derived from an EMBL/GenBank/DDBJ whole genome shotgun (WGS) entry which is preliminary data.</text>
</comment>
<feature type="compositionally biased region" description="Low complexity" evidence="2">
    <location>
        <begin position="707"/>
        <end position="720"/>
    </location>
</feature>
<reference evidence="3" key="1">
    <citation type="submission" date="2022-04" db="EMBL/GenBank/DDBJ databases">
        <authorList>
            <person name="Xu L."/>
            <person name="Lv Z."/>
        </authorList>
    </citation>
    <scope>NUCLEOTIDE SEQUENCE</scope>
    <source>
        <strain evidence="3">LV_2022a</strain>
    </source>
</reference>
<feature type="region of interest" description="Disordered" evidence="2">
    <location>
        <begin position="643"/>
        <end position="662"/>
    </location>
</feature>
<feature type="region of interest" description="Disordered" evidence="2">
    <location>
        <begin position="537"/>
        <end position="561"/>
    </location>
</feature>
<feature type="region of interest" description="Disordered" evidence="2">
    <location>
        <begin position="707"/>
        <end position="726"/>
    </location>
</feature>
<feature type="compositionally biased region" description="Polar residues" evidence="2">
    <location>
        <begin position="649"/>
        <end position="662"/>
    </location>
</feature>
<name>A0AAE1ZAV3_SCHME</name>
<sequence length="914" mass="102298">MNSISESCKANSTEAHLSDALQDNLLLNDFVQPEFATLSTVNINGEKSESVIHETNEEINTNEMPHKSDNEFLGLFEQQHITNITRTNRPNLNNSIMLSFDPLLNISHNYDSPQLSESGDPFSKRLITINSESVDNDNSNDMNGSYYNRTGHLISPLTNEESVSVGTPTTTVKIIASSSSFSISTTETKSTPFPFHASFNKFTSPFDTVHCVKTEILSTITTCSAVKSLNSSILMNKSFTTVAAPTNTYSPWRNRSVLNQALGGGSADGGDSSPEWSSFSILTNNKLSELNVIQQGQLQYDNNSEHDISGSVSDNDDKKKEELCESDIELNKENIQYLHKKTTCSDLELLVRMLDRVEMKDDCTCENMSTSLTQTVQDCDVAISECKTPEVKYSKSVTPSLTFDILESKKQSLNNEKLVNTPQASNLSSTPFHINNTSLYTPGQFQQVPNNTPECNISTTGHNTPCTIDSGGISGFLSKAARSVYSRLMSSGSSQLATITKDDLLIIKQQQSMSESPKSSIEYCPVSGKAEFIEQNVVTEEESSEQKSNEEESVKQQDDKLQQQSYLKALSSSSSTLSEEISQQLLDEEEAWKTVSSIHNATCSMEISRKTEMSGIGGSVGALIDNKENVQRSQVFEVAHQDIEDVSMKSENNSSTPSQLSRSPLRELHNNLNTVVTCNNDSISNINNNHLCNEYKDTNTTTTATAAVTSPHTKSTPSSSIHNNMQDSTEDIELTKQTLLSEIAKLRNEADLWKSTLIDYQSTHFKAEAIITECQLTQTKKLVQLLEERDETMDQAKRMLAVYKDMMYHVERAQNKLQFSQKKQESLKVNFDKLVKHCSIMEEKIKHFIDSYKQQLIGSLMNQDRQKEIYERKVDKLLYECRQLDMRILSLTEEVKQKDLQNKELKTINHQLLT</sequence>
<gene>
    <name evidence="3" type="ORF">MN116_005670</name>
</gene>
<evidence type="ECO:0000256" key="1">
    <source>
        <dbReference type="SAM" id="Coils"/>
    </source>
</evidence>
<proteinExistence type="predicted"/>
<feature type="compositionally biased region" description="Basic and acidic residues" evidence="2">
    <location>
        <begin position="544"/>
        <end position="561"/>
    </location>
</feature>
<evidence type="ECO:0000256" key="2">
    <source>
        <dbReference type="SAM" id="MobiDB-lite"/>
    </source>
</evidence>
<evidence type="ECO:0000313" key="4">
    <source>
        <dbReference type="Proteomes" id="UP001292079"/>
    </source>
</evidence>
<keyword evidence="4" id="KW-1185">Reference proteome</keyword>
<keyword evidence="1" id="KW-0175">Coiled coil</keyword>
<protein>
    <recommendedName>
        <fullName evidence="5">Transforming acidic coiled-coil-containing protein C-terminal domain-containing protein</fullName>
    </recommendedName>
</protein>
<dbReference type="Proteomes" id="UP001292079">
    <property type="component" value="Unassembled WGS sequence"/>
</dbReference>
<feature type="coiled-coil region" evidence="1">
    <location>
        <begin position="729"/>
        <end position="756"/>
    </location>
</feature>
<reference evidence="3" key="2">
    <citation type="journal article" date="2023" name="Infect Dis Poverty">
        <title>Chromosome-scale genome of the human blood fluke Schistosoma mekongi and its implications for public health.</title>
        <authorList>
            <person name="Zhou M."/>
            <person name="Xu L."/>
            <person name="Xu D."/>
            <person name="Chen W."/>
            <person name="Khan J."/>
            <person name="Hu Y."/>
            <person name="Huang H."/>
            <person name="Wei H."/>
            <person name="Zhang Y."/>
            <person name="Chusongsang P."/>
            <person name="Tanasarnprasert K."/>
            <person name="Hu X."/>
            <person name="Limpanont Y."/>
            <person name="Lv Z."/>
        </authorList>
    </citation>
    <scope>NUCLEOTIDE SEQUENCE</scope>
    <source>
        <strain evidence="3">LV_2022a</strain>
    </source>
</reference>
<evidence type="ECO:0008006" key="5">
    <source>
        <dbReference type="Google" id="ProtNLM"/>
    </source>
</evidence>
<accession>A0AAE1ZAV3</accession>
<dbReference type="EMBL" id="JALJAT010000004">
    <property type="protein sequence ID" value="KAK4470084.1"/>
    <property type="molecule type" value="Genomic_DNA"/>
</dbReference>
<evidence type="ECO:0000313" key="3">
    <source>
        <dbReference type="EMBL" id="KAK4470084.1"/>
    </source>
</evidence>
<organism evidence="3 4">
    <name type="scientific">Schistosoma mekongi</name>
    <name type="common">Parasitic worm</name>
    <dbReference type="NCBI Taxonomy" id="38744"/>
    <lineage>
        <taxon>Eukaryota</taxon>
        <taxon>Metazoa</taxon>
        <taxon>Spiralia</taxon>
        <taxon>Lophotrochozoa</taxon>
        <taxon>Platyhelminthes</taxon>
        <taxon>Trematoda</taxon>
        <taxon>Digenea</taxon>
        <taxon>Strigeidida</taxon>
        <taxon>Schistosomatoidea</taxon>
        <taxon>Schistosomatidae</taxon>
        <taxon>Schistosoma</taxon>
    </lineage>
</organism>